<accession>A0A0G1PJS0</accession>
<keyword evidence="1" id="KW-1133">Transmembrane helix</keyword>
<feature type="transmembrane region" description="Helical" evidence="1">
    <location>
        <begin position="98"/>
        <end position="117"/>
    </location>
</feature>
<protein>
    <submittedName>
        <fullName evidence="2">Uncharacterized protein</fullName>
    </submittedName>
</protein>
<feature type="transmembrane region" description="Helical" evidence="1">
    <location>
        <begin position="43"/>
        <end position="64"/>
    </location>
</feature>
<dbReference type="Proteomes" id="UP000034705">
    <property type="component" value="Unassembled WGS sequence"/>
</dbReference>
<proteinExistence type="predicted"/>
<sequence>MFFHKQHTISEQLAGTIFFTSLVSYIVFWILDALRPGFVSRYLSVHLFLLVGILSGAWFGSAVSSWKERSWLSYVFCCFFSILVGILCWIVGVDLGILRVWLVLFGLLTPWIFYLLIRRVS</sequence>
<feature type="transmembrane region" description="Helical" evidence="1">
    <location>
        <begin position="71"/>
        <end position="92"/>
    </location>
</feature>
<evidence type="ECO:0000313" key="3">
    <source>
        <dbReference type="Proteomes" id="UP000034705"/>
    </source>
</evidence>
<evidence type="ECO:0000313" key="2">
    <source>
        <dbReference type="EMBL" id="KKU32996.1"/>
    </source>
</evidence>
<dbReference type="AlphaFoldDB" id="A0A0G1PJS0"/>
<feature type="transmembrane region" description="Helical" evidence="1">
    <location>
        <begin position="12"/>
        <end position="31"/>
    </location>
</feature>
<keyword evidence="1" id="KW-0472">Membrane</keyword>
<gene>
    <name evidence="2" type="ORF">UX45_C0012G0037</name>
</gene>
<name>A0A0G1PJS0_9BACT</name>
<comment type="caution">
    <text evidence="2">The sequence shown here is derived from an EMBL/GenBank/DDBJ whole genome shotgun (WGS) entry which is preliminary data.</text>
</comment>
<reference evidence="2 3" key="1">
    <citation type="journal article" date="2015" name="Nature">
        <title>rRNA introns, odd ribosomes, and small enigmatic genomes across a large radiation of phyla.</title>
        <authorList>
            <person name="Brown C.T."/>
            <person name="Hug L.A."/>
            <person name="Thomas B.C."/>
            <person name="Sharon I."/>
            <person name="Castelle C.J."/>
            <person name="Singh A."/>
            <person name="Wilkins M.J."/>
            <person name="Williams K.H."/>
            <person name="Banfield J.F."/>
        </authorList>
    </citation>
    <scope>NUCLEOTIDE SEQUENCE [LARGE SCALE GENOMIC DNA]</scope>
</reference>
<dbReference type="EMBL" id="LCMG01000012">
    <property type="protein sequence ID" value="KKU32996.1"/>
    <property type="molecule type" value="Genomic_DNA"/>
</dbReference>
<organism evidence="2 3">
    <name type="scientific">Candidatus Uhrbacteria bacterium GW2011_GWF2_46_218</name>
    <dbReference type="NCBI Taxonomy" id="1619001"/>
    <lineage>
        <taxon>Bacteria</taxon>
        <taxon>Candidatus Uhriibacteriota</taxon>
    </lineage>
</organism>
<keyword evidence="1" id="KW-0812">Transmembrane</keyword>
<evidence type="ECO:0000256" key="1">
    <source>
        <dbReference type="SAM" id="Phobius"/>
    </source>
</evidence>